<dbReference type="SUPFAM" id="SSF50800">
    <property type="entry name" value="PK beta-barrel domain-like"/>
    <property type="match status" value="1"/>
</dbReference>
<comment type="similarity">
    <text evidence="8">Belongs to the ATG9 family.</text>
</comment>
<keyword evidence="12" id="KW-0813">Transport</keyword>
<dbReference type="PROSITE" id="PS50002">
    <property type="entry name" value="SH3"/>
    <property type="match status" value="3"/>
</dbReference>
<feature type="compositionally biased region" description="Basic residues" evidence="35">
    <location>
        <begin position="1862"/>
        <end position="1871"/>
    </location>
</feature>
<evidence type="ECO:0000256" key="4">
    <source>
        <dbReference type="ARBA" id="ARBA00004477"/>
    </source>
</evidence>
<feature type="region of interest" description="Disordered" evidence="35">
    <location>
        <begin position="58"/>
        <end position="145"/>
    </location>
</feature>
<evidence type="ECO:0000256" key="5">
    <source>
        <dbReference type="ARBA" id="ARBA00004511"/>
    </source>
</evidence>
<dbReference type="InterPro" id="IPR036918">
    <property type="entry name" value="Pyrv_Knase_C_sf"/>
</dbReference>
<dbReference type="GO" id="GO:0034727">
    <property type="term" value="P:piecemeal microautophagy of the nucleus"/>
    <property type="evidence" value="ECO:0007669"/>
    <property type="project" value="TreeGrafter"/>
</dbReference>
<evidence type="ECO:0000256" key="3">
    <source>
        <dbReference type="ARBA" id="ARBA00004439"/>
    </source>
</evidence>
<feature type="domain" description="SH3" evidence="37">
    <location>
        <begin position="1661"/>
        <end position="1720"/>
    </location>
</feature>
<feature type="compositionally biased region" description="Polar residues" evidence="35">
    <location>
        <begin position="2059"/>
        <end position="2070"/>
    </location>
</feature>
<dbReference type="SUPFAM" id="SSF52047">
    <property type="entry name" value="RNI-like"/>
    <property type="match status" value="1"/>
</dbReference>
<dbReference type="Pfam" id="PF02887">
    <property type="entry name" value="PK_C"/>
    <property type="match status" value="1"/>
</dbReference>
<feature type="transmembrane region" description="Helical" evidence="36">
    <location>
        <begin position="517"/>
        <end position="539"/>
    </location>
</feature>
<dbReference type="EMBL" id="JAAAJB010000532">
    <property type="protein sequence ID" value="KAG0254201.1"/>
    <property type="molecule type" value="Genomic_DNA"/>
</dbReference>
<feature type="region of interest" description="Disordered" evidence="35">
    <location>
        <begin position="2831"/>
        <end position="2854"/>
    </location>
</feature>
<keyword evidence="15" id="KW-0479">Metal-binding</keyword>
<dbReference type="SUPFAM" id="SSF52935">
    <property type="entry name" value="PK C-terminal domain-like"/>
    <property type="match status" value="1"/>
</dbReference>
<dbReference type="PANTHER" id="PTHR13038">
    <property type="entry name" value="APG9 AUTOPHAGY 9"/>
    <property type="match status" value="1"/>
</dbReference>
<dbReference type="PANTHER" id="PTHR13038:SF10">
    <property type="entry name" value="AUTOPHAGY-RELATED PROTEIN 9"/>
    <property type="match status" value="1"/>
</dbReference>
<dbReference type="InterPro" id="IPR011037">
    <property type="entry name" value="Pyrv_Knase-like_insert_dom_sf"/>
</dbReference>
<dbReference type="GO" id="GO:0030955">
    <property type="term" value="F:potassium ion binding"/>
    <property type="evidence" value="ECO:0007669"/>
    <property type="project" value="InterPro"/>
</dbReference>
<evidence type="ECO:0000256" key="18">
    <source>
        <dbReference type="ARBA" id="ARBA00022840"/>
    </source>
</evidence>
<keyword evidence="21" id="KW-0072">Autophagy</keyword>
<feature type="compositionally biased region" description="Low complexity" evidence="35">
    <location>
        <begin position="1951"/>
        <end position="1967"/>
    </location>
</feature>
<feature type="compositionally biased region" description="Pro residues" evidence="35">
    <location>
        <begin position="1808"/>
        <end position="1827"/>
    </location>
</feature>
<dbReference type="GO" id="GO:0000422">
    <property type="term" value="P:autophagy of mitochondrion"/>
    <property type="evidence" value="ECO:0007669"/>
    <property type="project" value="TreeGrafter"/>
</dbReference>
<feature type="compositionally biased region" description="Low complexity" evidence="35">
    <location>
        <begin position="2201"/>
        <end position="2211"/>
    </location>
</feature>
<evidence type="ECO:0000256" key="35">
    <source>
        <dbReference type="SAM" id="MobiDB-lite"/>
    </source>
</evidence>
<dbReference type="GO" id="GO:0006950">
    <property type="term" value="P:response to stress"/>
    <property type="evidence" value="ECO:0007669"/>
    <property type="project" value="UniProtKB-ARBA"/>
</dbReference>
<keyword evidence="23" id="KW-0445">Lipid transport</keyword>
<comment type="pathway">
    <text evidence="7 33">Carbohydrate degradation; glycolysis; pyruvate from D-glyceraldehyde 3-phosphate: step 5/5.</text>
</comment>
<comment type="similarity">
    <text evidence="9 33">Belongs to the pyruvate kinase family.</text>
</comment>
<feature type="compositionally biased region" description="Low complexity" evidence="35">
    <location>
        <begin position="2436"/>
        <end position="2466"/>
    </location>
</feature>
<evidence type="ECO:0000256" key="27">
    <source>
        <dbReference type="ARBA" id="ARBA00024479"/>
    </source>
</evidence>
<evidence type="ECO:0000256" key="16">
    <source>
        <dbReference type="ARBA" id="ARBA00022741"/>
    </source>
</evidence>
<feature type="compositionally biased region" description="Basic and acidic residues" evidence="35">
    <location>
        <begin position="2179"/>
        <end position="2190"/>
    </location>
</feature>
<feature type="transmembrane region" description="Helical" evidence="36">
    <location>
        <begin position="702"/>
        <end position="725"/>
    </location>
</feature>
<dbReference type="EC" id="2.7.1.40" evidence="33"/>
<feature type="compositionally biased region" description="Low complexity" evidence="35">
    <location>
        <begin position="2078"/>
        <end position="2087"/>
    </location>
</feature>
<dbReference type="InterPro" id="IPR015813">
    <property type="entry name" value="Pyrv/PenolPyrv_kinase-like_dom"/>
</dbReference>
<evidence type="ECO:0000256" key="8">
    <source>
        <dbReference type="ARBA" id="ARBA00006185"/>
    </source>
</evidence>
<dbReference type="GO" id="GO:0005776">
    <property type="term" value="C:autophagosome"/>
    <property type="evidence" value="ECO:0007669"/>
    <property type="project" value="TreeGrafter"/>
</dbReference>
<comment type="catalytic activity">
    <reaction evidence="27">
        <text>a 1,2-diacyl-sn-glycero-3-phospho-L-serine(in) = a 1,2-diacyl-sn-glycero-3-phospho-L-serine(out)</text>
        <dbReference type="Rhea" id="RHEA:38663"/>
        <dbReference type="ChEBI" id="CHEBI:57262"/>
    </reaction>
</comment>
<keyword evidence="17 33" id="KW-0418">Kinase</keyword>
<comment type="cofactor">
    <cofactor evidence="2">
        <name>K(+)</name>
        <dbReference type="ChEBI" id="CHEBI:29103"/>
    </cofactor>
</comment>
<feature type="compositionally biased region" description="Acidic residues" evidence="35">
    <location>
        <begin position="129"/>
        <end position="142"/>
    </location>
</feature>
<evidence type="ECO:0000256" key="25">
    <source>
        <dbReference type="ARBA" id="ARBA00023152"/>
    </source>
</evidence>
<evidence type="ECO:0000256" key="1">
    <source>
        <dbReference type="ARBA" id="ARBA00001946"/>
    </source>
</evidence>
<feature type="region of interest" description="Disordered" evidence="35">
    <location>
        <begin position="3038"/>
        <end position="3067"/>
    </location>
</feature>
<feature type="compositionally biased region" description="Basic residues" evidence="35">
    <location>
        <begin position="285"/>
        <end position="296"/>
    </location>
</feature>
<evidence type="ECO:0000256" key="21">
    <source>
        <dbReference type="ARBA" id="ARBA00023006"/>
    </source>
</evidence>
<dbReference type="InterPro" id="IPR036028">
    <property type="entry name" value="SH3-like_dom_sf"/>
</dbReference>
<sequence>MSHDGHEPSESNASASASDLSTRSNAASSNNPSLHPPAPLMPLFTPVLQDFQRRYGSQLLGEDYHDDAALNERGYSAPPDDTDDAETDDPGRAYLEQPLDQIAPGSSSHQIHSGPPPALQQNVYGLGGGDEDEEEEEDEDDSDSRQLLYASSSADDRFTGPNSAALKSPLSTNRLSFASTFPSGGTGSAAFLAAGPSGSIQQQQLHRPQHQHQLRQQQYYVGATSGPKNGNRYSHDSSSSSSSTSSDQLYNNDQGTEHEAPASLMIEMNRGGNDHDNNLEEGRGRWRTSHGRRSQGYKRPGMNAAELAMWKWVNVENLDNFLARVYEYYIGKGMYTILLERCLRLLLSTGTWVVLLLFMAFWLGQLARLLTEIPQLIDMWNFYTYLLQIPDEDIQTVSWQEIVSRIIKIRDSNPNTTTTATIQTTTTQRLNAHDIANRIMRKENYMIAMFNKDLLDLTTPLPFLRTRPPMLTKILEWSLSFCILGYVFDERGQIRKRFLKDSRRNELSVGLRRRFQFMTLIIIVFAPFISIYLILYFFFRYFEEYHKNPGSIGARQYTPVARWRFKEFNELPHLFEARINASYPWALKYMNQFPKEKTILVARFVAFVSGAFAAVLALMTIFDQDLLLGLEITSDRTVFFYLGLFGTIMAISRGMIPDETEAFDPEFLLEGVVEYTHYLPNEWRGKLHTDEVRREFASLFEYNVMMFVLEYLSLALAPLVLALSLPKCSDKIVDFFREFTVHVDGVGYVCSFAVFDFKRHGNVKYGAPATAAAADERFVSNEGKMEKSFVNFKQNNPDWEPSDPAGSMYLSKLQQFDSHIFDQPQSSQYGYQQYPYQGPPGRHNQLDGLQRSRHGFMTGSMLMRPSSRSTSVTNQPNMGQTSHRTRAAYRYGEPGSSNEEDEERLPQPTPGMRKTTVDFDLPPSGRGDGRGVGGMRGPSARERERASSPREDDVRGASLNAPGGFKSDLGDSFVSEIGASTSASGSNRSNNTHQGNSGRRTGGDLADSMEDERDARKKGVFGLLNQIYEMNNMYLMNDDAIKNNLQWVSQLSIDVQPSSVRKTSIICTIGPATNSVETITALREAGMNIVRMNFSHGSYEYHQSVIDNTRQSYLERPGRPVAIALDTKGPEIRTGLMLNGEDVPFRAGHQMIFTTNEEYACKSTGEVLYIDYKNLTKVVEPGKIIFIDDGVMSFKVLEVDADMLKVEALNDGKLSSKKGVNLPKTDVDLPALSEKDIRDLQFGVEQNVDIVFASFIRRGEDVREIRQILGEKGKHIKIISKIENHQGVANFDQILAESDGIMVARGDLGIEIPCTSVFLAQKMMIAKCNLAGKPVICATQMLESMTYNPRPTRAEVSDVANAVLDGSDCTMLSSETAKGQYPLEAVKTMHETCLLAETAICYPPLFNDLRALTPRPTETTETVASSAVSAAHEQKAGAIIVLTTSGLTARMVSKYRPQCPIITITRNAATARQVHLYRGCYPFHYQEPKSSDWQQDVDARLQCGIEEGVAAGLLRHGDAVIAIQGWKGGLGNTNTMPDEFIVECFHPYEAEKDDELTLHVGDRLRVSDKSDPGWWIGERLTDGKSGWFPSNFVSAVQESQSEVPAQPREDHPVPTSATAVDAATAADAAHDASPHDAPPNVAPPHDASAPAEDASAPPKDTGPILARVEYDYEPKEPGELSLEVGRVITVLDKSDPAWWTGDCNGKVGTFPSNYVKLIEKDEPTEKAQKFKLAAFGVKQGGLGSLFAGGVLPGLKKTGGLRKTGIDVATGKKSSMDEPRSPIATAPSVPKATPLAQPAAPTHALPQAHAPPPSHALPTAPAPAPVPVQEPTATSAAAPAPAVASSPAEEEASPSSTEPRVPSRAKKPKAKQTKAIVMYDYTAQEEDEISLVKGDTIVITDRLGDEGWWAGRDEQGNTGNFPSDFVELIKDEASEPSTAQPAPTAPLPTPADPTHTQVMMPEAPSPKAVVPPPLPLHAPVPLPIPTQPVAVASPTETHRPELPRTRTSDSSRAIPPPIPKSSRPPSIMASPPPSSPHLIEQRPLHEVPPPLPSSPPPKRTSVSSRSNSIDQAGTPRVGSRPPSVVLPAVPSPEPVSDSLSRSSTAKRPQVSIPEAPVEEEQQENEAHHAEHAAPSSSRSSYILPSPVARSRPLPPLARPPSIHQENRRSVVLPAIPTESEESHHDLQKLEEEKDEEKEETETAAAPCEELAAQVKPELEDRGHHEEEPLKESGHPAKAAEVEEVEKEQVEKEQVEKEEEDEKAKKHHESVTDAQVVVGETIESTSDEQTEKAHAEESVVSHADTEADAHVEAEPAPAAEPEKLSLPDISASGPSLNHASRPRPAKGRKLPSVPIPSQEESFSAKLEAEVKAAPIPEEPRKDEQPPASVSATPERTGPPPKPIKPIFGKFPTPFAGAQPAAVALRPTGRRAESHEAQTGGSPPSSSTSSTTAAVAAAPGASAPAVAPPVGGVKSLSSRFNQFQGVPSGGNTGHLELELAKLKRFMNEELDKVRRELSEEREKREQLEEEVKELKQQLSSSLRRRWMDATHSGVVGMTSGSHQHFSRPGTPLSNTTPQPNNLQQQDDPGPGAKLPVECIELIVSHMEDLWTLWSLLTVNKRFAAVVLRRLYMNPYRSILLGFLFHEGLPIRRLAQRILTLTHVSPSDPYIQSMKRVLKINDASSSRLQPDQPTWIDYLALIREVEWPTDIWEELYEFFHEVGTEMAKDPQLRREDAQAIEADDPRWSCPPALVQSTLTWAACGGSAEQLGRIKKLWIPIQDIERYLDPNVIAQLTQLEEVVFDVRYASIKTDFEATFLNGISFVRSHRCHHLSHGSNNRVRGGQRSTSSSGSGSVSGARLDSARFERLSWRGYEHLERELYSLLPPLYKPKHLTKENWDRFMVKPQETDTCRLESIFYEEPDKVDWGPFLPEIPSFLLPTCRRLVRLRLRVRAKEVATIFHWAVEEKRNSIRRRSTTGDSQGHEDDALVQLEEVDLTCDRGTMRRVIQDITFAFGHSLRVINIMPAMEDLDDDTYSETANFGGLHGGQAGTNHNDSSNEPGEAIGEGGEQSNSTAKLCIGAGWDLPRLVRLSIVSIGPRIELDPKALTHSRRLEMVRLRDDATIHSISRHDAQSFDQMSYDEWILPNATRIKLIGHTATKFNPASLAWMRRLTWLELSQNAALGLFSFSTDDTPPLSSSPTYATLPSGSPPSSTSTLTPPLSYPARSLWTWDWDLPALQSLILVGTSALLFELKFLQHTPNLRALSLDIHRINKEFTWTAQSDVNCPHLEELCLTGRWSISNETLQFILLGSAGSPSSSDNATTSTTTSTRAGSPSDQQELSAKSTSANTTNPSNTVTTPCPALSYVLLLHCREFSLQQLVQACEQRRPRTLKNIRCSYAVSVPEARKMGLELLEQNCLTYSNPYVTEAISYHAWATYHSRNQGLLSMLSSPTSQQQPTNCVYTLNDTHFRTKRWPWTK</sequence>
<keyword evidence="14 36" id="KW-0812">Transmembrane</keyword>
<feature type="compositionally biased region" description="Low complexity" evidence="35">
    <location>
        <begin position="237"/>
        <end position="246"/>
    </location>
</feature>
<dbReference type="GO" id="GO:0034497">
    <property type="term" value="P:protein localization to phagophore assembly site"/>
    <property type="evidence" value="ECO:0007669"/>
    <property type="project" value="TreeGrafter"/>
</dbReference>
<evidence type="ECO:0000256" key="15">
    <source>
        <dbReference type="ARBA" id="ARBA00022723"/>
    </source>
</evidence>
<feature type="compositionally biased region" description="Pro residues" evidence="35">
    <location>
        <begin position="1968"/>
        <end position="1985"/>
    </location>
</feature>
<feature type="coiled-coil region" evidence="34">
    <location>
        <begin position="2500"/>
        <end position="2541"/>
    </location>
</feature>
<evidence type="ECO:0000256" key="20">
    <source>
        <dbReference type="ARBA" id="ARBA00022989"/>
    </source>
</evidence>
<dbReference type="InterPro" id="IPR001452">
    <property type="entry name" value="SH3_domain"/>
</dbReference>
<feature type="compositionally biased region" description="Basic and acidic residues" evidence="35">
    <location>
        <begin position="2215"/>
        <end position="2253"/>
    </location>
</feature>
<feature type="transmembrane region" description="Helical" evidence="36">
    <location>
        <begin position="600"/>
        <end position="622"/>
    </location>
</feature>
<dbReference type="GO" id="GO:0000287">
    <property type="term" value="F:magnesium ion binding"/>
    <property type="evidence" value="ECO:0007669"/>
    <property type="project" value="InterPro"/>
</dbReference>
<feature type="domain" description="SH3" evidence="37">
    <location>
        <begin position="1869"/>
        <end position="1930"/>
    </location>
</feature>
<comment type="subunit">
    <text evidence="10">Homotetramer.</text>
</comment>
<feature type="compositionally biased region" description="Low complexity" evidence="35">
    <location>
        <begin position="10"/>
        <end position="21"/>
    </location>
</feature>
<keyword evidence="20 36" id="KW-1133">Transmembrane helix</keyword>
<name>A0A9P6U0A6_9FUNG</name>
<evidence type="ECO:0000256" key="24">
    <source>
        <dbReference type="ARBA" id="ARBA00023136"/>
    </source>
</evidence>
<evidence type="ECO:0000256" key="14">
    <source>
        <dbReference type="ARBA" id="ARBA00022692"/>
    </source>
</evidence>
<feature type="region of interest" description="Disordered" evidence="35">
    <location>
        <begin position="3311"/>
        <end position="3353"/>
    </location>
</feature>
<dbReference type="GO" id="GO:0034045">
    <property type="term" value="C:phagophore assembly site membrane"/>
    <property type="evidence" value="ECO:0007669"/>
    <property type="project" value="UniProtKB-SubCell"/>
</dbReference>
<feature type="compositionally biased region" description="Low complexity" evidence="35">
    <location>
        <begin position="3342"/>
        <end position="3353"/>
    </location>
</feature>
<keyword evidence="26 38" id="KW-0670">Pyruvate</keyword>
<evidence type="ECO:0000256" key="11">
    <source>
        <dbReference type="ARBA" id="ARBA00022443"/>
    </source>
</evidence>
<dbReference type="GO" id="GO:0000139">
    <property type="term" value="C:Golgi membrane"/>
    <property type="evidence" value="ECO:0007669"/>
    <property type="project" value="UniProtKB-SubCell"/>
</dbReference>
<evidence type="ECO:0000256" key="12">
    <source>
        <dbReference type="ARBA" id="ARBA00022448"/>
    </source>
</evidence>
<feature type="compositionally biased region" description="Low complexity" evidence="35">
    <location>
        <begin position="2019"/>
        <end position="2028"/>
    </location>
</feature>
<dbReference type="Gene3D" id="3.20.20.60">
    <property type="entry name" value="Phosphoenolpyruvate-binding domains"/>
    <property type="match status" value="1"/>
</dbReference>
<comment type="catalytic activity">
    <reaction evidence="29">
        <text>a 1,2-diacyl-sn-glycero-3-phospho-(1D-myo-inositol-3-phosphate)(in) = a 1,2-diacyl-sn-glycero-3-phospho-(1D-myo-inositol-3-phosphate)(out)</text>
        <dbReference type="Rhea" id="RHEA:67920"/>
        <dbReference type="ChEBI" id="CHEBI:58088"/>
    </reaction>
</comment>
<dbReference type="NCBIfam" id="TIGR01064">
    <property type="entry name" value="pyruv_kin"/>
    <property type="match status" value="1"/>
</dbReference>
<dbReference type="Pfam" id="PF00018">
    <property type="entry name" value="SH3_1"/>
    <property type="match status" value="3"/>
</dbReference>
<feature type="region of interest" description="Disordered" evidence="35">
    <location>
        <begin position="268"/>
        <end position="298"/>
    </location>
</feature>
<feature type="compositionally biased region" description="Low complexity" evidence="35">
    <location>
        <begin position="1828"/>
        <end position="1858"/>
    </location>
</feature>
<dbReference type="InterPro" id="IPR018209">
    <property type="entry name" value="Pyrv_Knase_AS"/>
</dbReference>
<dbReference type="GO" id="GO:0016301">
    <property type="term" value="F:kinase activity"/>
    <property type="evidence" value="ECO:0007669"/>
    <property type="project" value="UniProtKB-KW"/>
</dbReference>
<feature type="compositionally biased region" description="Acidic residues" evidence="35">
    <location>
        <begin position="2191"/>
        <end position="2200"/>
    </location>
</feature>
<dbReference type="InterPro" id="IPR015795">
    <property type="entry name" value="Pyrv_Knase_C"/>
</dbReference>
<evidence type="ECO:0000256" key="34">
    <source>
        <dbReference type="SAM" id="Coils"/>
    </source>
</evidence>
<keyword evidence="34" id="KW-0175">Coiled coil</keyword>
<feature type="compositionally biased region" description="Polar residues" evidence="35">
    <location>
        <begin position="978"/>
        <end position="999"/>
    </location>
</feature>
<dbReference type="GO" id="GO:0004743">
    <property type="term" value="F:pyruvate kinase activity"/>
    <property type="evidence" value="ECO:0007669"/>
    <property type="project" value="UniProtKB-EC"/>
</dbReference>
<feature type="compositionally biased region" description="Pro residues" evidence="35">
    <location>
        <begin position="2045"/>
        <end position="2057"/>
    </location>
</feature>
<feature type="compositionally biased region" description="Basic and acidic residues" evidence="35">
    <location>
        <begin position="272"/>
        <end position="284"/>
    </location>
</feature>
<evidence type="ECO:0000313" key="39">
    <source>
        <dbReference type="Proteomes" id="UP000807716"/>
    </source>
</evidence>
<dbReference type="Gene3D" id="3.40.1380.20">
    <property type="entry name" value="Pyruvate kinase, C-terminal domain"/>
    <property type="match status" value="1"/>
</dbReference>
<keyword evidence="11 32" id="KW-0728">SH3 domain</keyword>
<dbReference type="Gene3D" id="2.40.33.10">
    <property type="entry name" value="PK beta-barrel domain-like"/>
    <property type="match status" value="1"/>
</dbReference>
<evidence type="ECO:0000256" key="23">
    <source>
        <dbReference type="ARBA" id="ARBA00023055"/>
    </source>
</evidence>
<feature type="transmembrane region" description="Helical" evidence="36">
    <location>
        <begin position="345"/>
        <end position="364"/>
    </location>
</feature>
<comment type="catalytic activity">
    <reaction evidence="28">
        <text>a 1,2-diacyl-sn-glycero-3-phosphoethanolamine(in) = a 1,2-diacyl-sn-glycero-3-phosphoethanolamine(out)</text>
        <dbReference type="Rhea" id="RHEA:38895"/>
        <dbReference type="ChEBI" id="CHEBI:64612"/>
    </reaction>
</comment>
<evidence type="ECO:0000256" key="33">
    <source>
        <dbReference type="RuleBase" id="RU000504"/>
    </source>
</evidence>
<dbReference type="FunFam" id="3.20.20.60:FF:000001">
    <property type="entry name" value="Pyruvate kinase"/>
    <property type="match status" value="1"/>
</dbReference>
<feature type="compositionally biased region" description="Low complexity" evidence="35">
    <location>
        <begin position="2131"/>
        <end position="2150"/>
    </location>
</feature>
<feature type="domain" description="SH3" evidence="37">
    <location>
        <begin position="1537"/>
        <end position="1598"/>
    </location>
</feature>
<accession>A0A9P6U0A6</accession>
<evidence type="ECO:0000256" key="22">
    <source>
        <dbReference type="ARBA" id="ARBA00023034"/>
    </source>
</evidence>
<feature type="region of interest" description="Disordered" evidence="35">
    <location>
        <begin position="2554"/>
        <end position="2587"/>
    </location>
</feature>
<evidence type="ECO:0000256" key="19">
    <source>
        <dbReference type="ARBA" id="ARBA00022842"/>
    </source>
</evidence>
<evidence type="ECO:0000256" key="9">
    <source>
        <dbReference type="ARBA" id="ARBA00008663"/>
    </source>
</evidence>
<feature type="compositionally biased region" description="Polar residues" evidence="35">
    <location>
        <begin position="866"/>
        <end position="882"/>
    </location>
</feature>
<dbReference type="GO" id="GO:0061709">
    <property type="term" value="P:reticulophagy"/>
    <property type="evidence" value="ECO:0007669"/>
    <property type="project" value="TreeGrafter"/>
</dbReference>
<feature type="compositionally biased region" description="Low complexity" evidence="35">
    <location>
        <begin position="2836"/>
        <end position="2854"/>
    </location>
</feature>
<feature type="compositionally biased region" description="Polar residues" evidence="35">
    <location>
        <begin position="2096"/>
        <end position="2105"/>
    </location>
</feature>
<keyword evidence="13 33" id="KW-0808">Transferase</keyword>
<keyword evidence="39" id="KW-1185">Reference proteome</keyword>
<dbReference type="InterPro" id="IPR015806">
    <property type="entry name" value="Pyrv_Knase_insert_dom_sf"/>
</dbReference>
<feature type="compositionally biased region" description="Low complexity" evidence="35">
    <location>
        <begin position="1791"/>
        <end position="1807"/>
    </location>
</feature>
<comment type="subcellular location">
    <subcellularLocation>
        <location evidence="3">Cytoplasmic vesicle membrane</location>
        <topology evidence="3">Multi-pass membrane protein</topology>
    </subcellularLocation>
    <subcellularLocation>
        <location evidence="4">Endoplasmic reticulum membrane</location>
        <topology evidence="4">Multi-pass membrane protein</topology>
    </subcellularLocation>
    <subcellularLocation>
        <location evidence="6">Golgi apparatus membrane</location>
        <topology evidence="6">Multi-pass membrane protein</topology>
    </subcellularLocation>
    <subcellularLocation>
        <location evidence="5">Preautophagosomal structure membrane</location>
        <topology evidence="5">Multi-pass membrane protein</topology>
    </subcellularLocation>
</comment>
<comment type="catalytic activity">
    <reaction evidence="30">
        <text>a 1,2-diacyl-sn-glycero-3-phosphocholine(in) = a 1,2-diacyl-sn-glycero-3-phosphocholine(out)</text>
        <dbReference type="Rhea" id="RHEA:38571"/>
        <dbReference type="ChEBI" id="CHEBI:57643"/>
    </reaction>
</comment>
<proteinExistence type="inferred from homology"/>
<dbReference type="Proteomes" id="UP000807716">
    <property type="component" value="Unassembled WGS sequence"/>
</dbReference>
<evidence type="ECO:0000256" key="17">
    <source>
        <dbReference type="ARBA" id="ARBA00022777"/>
    </source>
</evidence>
<dbReference type="FunFam" id="3.40.1380.20:FF:000001">
    <property type="entry name" value="Pyruvate kinase"/>
    <property type="match status" value="1"/>
</dbReference>
<dbReference type="NCBIfam" id="NF004491">
    <property type="entry name" value="PRK05826.1"/>
    <property type="match status" value="1"/>
</dbReference>
<comment type="cofactor">
    <cofactor evidence="1">
        <name>Mg(2+)</name>
        <dbReference type="ChEBI" id="CHEBI:18420"/>
    </cofactor>
</comment>
<dbReference type="Gene3D" id="2.30.30.40">
    <property type="entry name" value="SH3 Domains"/>
    <property type="match status" value="3"/>
</dbReference>
<feature type="compositionally biased region" description="Low complexity" evidence="35">
    <location>
        <begin position="1643"/>
        <end position="1658"/>
    </location>
</feature>
<feature type="region of interest" description="Disordered" evidence="35">
    <location>
        <begin position="859"/>
        <end position="1013"/>
    </location>
</feature>
<dbReference type="PROSITE" id="PS50890">
    <property type="entry name" value="PUA"/>
    <property type="match status" value="1"/>
</dbReference>
<feature type="region of interest" description="Disordered" evidence="35">
    <location>
        <begin position="1"/>
        <end position="42"/>
    </location>
</feature>
<comment type="catalytic activity">
    <reaction evidence="31 33">
        <text>pyruvate + ATP = phosphoenolpyruvate + ADP + H(+)</text>
        <dbReference type="Rhea" id="RHEA:18157"/>
        <dbReference type="ChEBI" id="CHEBI:15361"/>
        <dbReference type="ChEBI" id="CHEBI:15378"/>
        <dbReference type="ChEBI" id="CHEBI:30616"/>
        <dbReference type="ChEBI" id="CHEBI:58702"/>
        <dbReference type="ChEBI" id="CHEBI:456216"/>
        <dbReference type="EC" id="2.7.1.40"/>
    </reaction>
</comment>
<feature type="compositionally biased region" description="Low complexity" evidence="35">
    <location>
        <begin position="3311"/>
        <end position="3333"/>
    </location>
</feature>
<keyword evidence="22" id="KW-0333">Golgi apparatus</keyword>
<gene>
    <name evidence="38" type="primary">PYK1_2</name>
    <name evidence="38" type="ORF">DFQ27_006998</name>
</gene>
<evidence type="ECO:0000256" key="32">
    <source>
        <dbReference type="PROSITE-ProRule" id="PRU00192"/>
    </source>
</evidence>
<dbReference type="InterPro" id="IPR015793">
    <property type="entry name" value="Pyrv_Knase_brl"/>
</dbReference>
<feature type="compositionally biased region" description="Basic and acidic residues" evidence="35">
    <location>
        <begin position="939"/>
        <end position="955"/>
    </location>
</feature>
<feature type="region of interest" description="Disordered" evidence="35">
    <location>
        <begin position="1906"/>
        <end position="2466"/>
    </location>
</feature>
<keyword evidence="19 33" id="KW-0460">Magnesium</keyword>
<evidence type="ECO:0000256" key="31">
    <source>
        <dbReference type="ARBA" id="ARBA00048152"/>
    </source>
</evidence>
<feature type="region of interest" description="Disordered" evidence="35">
    <location>
        <begin position="189"/>
        <end position="255"/>
    </location>
</feature>
<dbReference type="InterPro" id="IPR001697">
    <property type="entry name" value="Pyr_Knase"/>
</dbReference>
<feature type="compositionally biased region" description="Polar residues" evidence="35">
    <location>
        <begin position="22"/>
        <end position="33"/>
    </location>
</feature>
<dbReference type="SUPFAM" id="SSF51621">
    <property type="entry name" value="Phosphoenolpyruvate/pyruvate domain"/>
    <property type="match status" value="1"/>
</dbReference>
<dbReference type="GO" id="GO:0006869">
    <property type="term" value="P:lipid transport"/>
    <property type="evidence" value="ECO:0007669"/>
    <property type="project" value="UniProtKB-KW"/>
</dbReference>
<feature type="compositionally biased region" description="Low complexity" evidence="35">
    <location>
        <begin position="1613"/>
        <end position="1627"/>
    </location>
</feature>
<evidence type="ECO:0000259" key="37">
    <source>
        <dbReference type="PROSITE" id="PS50002"/>
    </source>
</evidence>
<organism evidence="38 39">
    <name type="scientific">Actinomortierella ambigua</name>
    <dbReference type="NCBI Taxonomy" id="1343610"/>
    <lineage>
        <taxon>Eukaryota</taxon>
        <taxon>Fungi</taxon>
        <taxon>Fungi incertae sedis</taxon>
        <taxon>Mucoromycota</taxon>
        <taxon>Mortierellomycotina</taxon>
        <taxon>Mortierellomycetes</taxon>
        <taxon>Mortierellales</taxon>
        <taxon>Mortierellaceae</taxon>
        <taxon>Actinomortierella</taxon>
    </lineage>
</organism>
<reference evidence="38" key="1">
    <citation type="journal article" date="2020" name="Fungal Divers.">
        <title>Resolving the Mortierellaceae phylogeny through synthesis of multi-gene phylogenetics and phylogenomics.</title>
        <authorList>
            <person name="Vandepol N."/>
            <person name="Liber J."/>
            <person name="Desiro A."/>
            <person name="Na H."/>
            <person name="Kennedy M."/>
            <person name="Barry K."/>
            <person name="Grigoriev I.V."/>
            <person name="Miller A.N."/>
            <person name="O'Donnell K."/>
            <person name="Stajich J.E."/>
            <person name="Bonito G."/>
        </authorList>
    </citation>
    <scope>NUCLEOTIDE SEQUENCE</scope>
    <source>
        <strain evidence="38">BC1065</strain>
    </source>
</reference>
<evidence type="ECO:0000256" key="30">
    <source>
        <dbReference type="ARBA" id="ARBA00024631"/>
    </source>
</evidence>
<evidence type="ECO:0000256" key="26">
    <source>
        <dbReference type="ARBA" id="ARBA00023317"/>
    </source>
</evidence>
<dbReference type="OrthoDB" id="2020634at2759"/>
<comment type="caution">
    <text evidence="38">The sequence shown here is derived from an EMBL/GenBank/DDBJ whole genome shotgun (WGS) entry which is preliminary data.</text>
</comment>
<keyword evidence="16" id="KW-0547">Nucleotide-binding</keyword>
<evidence type="ECO:0000256" key="36">
    <source>
        <dbReference type="SAM" id="Phobius"/>
    </source>
</evidence>
<protein>
    <recommendedName>
        <fullName evidence="33">Pyruvate kinase</fullName>
        <ecNumber evidence="33">2.7.1.40</ecNumber>
    </recommendedName>
</protein>
<evidence type="ECO:0000313" key="38">
    <source>
        <dbReference type="EMBL" id="KAG0254201.1"/>
    </source>
</evidence>
<evidence type="ECO:0000256" key="29">
    <source>
        <dbReference type="ARBA" id="ARBA00024621"/>
    </source>
</evidence>
<evidence type="ECO:0000256" key="7">
    <source>
        <dbReference type="ARBA" id="ARBA00004997"/>
    </source>
</evidence>
<feature type="compositionally biased region" description="Basic and acidic residues" evidence="35">
    <location>
        <begin position="2287"/>
        <end position="2311"/>
    </location>
</feature>
<dbReference type="GO" id="GO:0005524">
    <property type="term" value="F:ATP binding"/>
    <property type="evidence" value="ECO:0007669"/>
    <property type="project" value="UniProtKB-KW"/>
</dbReference>
<evidence type="ECO:0000256" key="2">
    <source>
        <dbReference type="ARBA" id="ARBA00001958"/>
    </source>
</evidence>
<evidence type="ECO:0000256" key="13">
    <source>
        <dbReference type="ARBA" id="ARBA00022679"/>
    </source>
</evidence>
<keyword evidence="25 33" id="KW-0324">Glycolysis</keyword>
<dbReference type="InterPro" id="IPR040442">
    <property type="entry name" value="Pyrv_kinase-like_dom_sf"/>
</dbReference>
<dbReference type="PROSITE" id="PS00110">
    <property type="entry name" value="PYRUVATE_KINASE"/>
    <property type="match status" value="1"/>
</dbReference>
<evidence type="ECO:0000256" key="28">
    <source>
        <dbReference type="ARBA" id="ARBA00024615"/>
    </source>
</evidence>
<dbReference type="NCBIfam" id="NF004978">
    <property type="entry name" value="PRK06354.1"/>
    <property type="match status" value="1"/>
</dbReference>
<dbReference type="CDD" id="cd00288">
    <property type="entry name" value="Pyruvate_Kinase"/>
    <property type="match status" value="1"/>
</dbReference>
<dbReference type="Pfam" id="PF04109">
    <property type="entry name" value="ATG9"/>
    <property type="match status" value="2"/>
</dbReference>
<dbReference type="SMART" id="SM00326">
    <property type="entry name" value="SH3"/>
    <property type="match status" value="3"/>
</dbReference>
<dbReference type="PRINTS" id="PR01050">
    <property type="entry name" value="PYRUVTKNASE"/>
</dbReference>
<dbReference type="Pfam" id="PF00224">
    <property type="entry name" value="PK"/>
    <property type="match status" value="1"/>
</dbReference>
<keyword evidence="18" id="KW-0067">ATP-binding</keyword>
<feature type="transmembrane region" description="Helical" evidence="36">
    <location>
        <begin position="638"/>
        <end position="656"/>
    </location>
</feature>
<dbReference type="GO" id="GO:0005789">
    <property type="term" value="C:endoplasmic reticulum membrane"/>
    <property type="evidence" value="ECO:0007669"/>
    <property type="project" value="UniProtKB-SubCell"/>
</dbReference>
<feature type="region of interest" description="Disordered" evidence="35">
    <location>
        <begin position="1598"/>
        <end position="1662"/>
    </location>
</feature>
<dbReference type="FunFam" id="2.40.33.10:FF:000001">
    <property type="entry name" value="Pyruvate kinase"/>
    <property type="match status" value="1"/>
</dbReference>
<feature type="compositionally biased region" description="Low complexity" evidence="35">
    <location>
        <begin position="2402"/>
        <end position="2412"/>
    </location>
</feature>
<feature type="region of interest" description="Disordered" evidence="35">
    <location>
        <begin position="1757"/>
        <end position="1873"/>
    </location>
</feature>
<feature type="region of interest" description="Disordered" evidence="35">
    <location>
        <begin position="3189"/>
        <end position="3215"/>
    </location>
</feature>
<feature type="compositionally biased region" description="Basic and acidic residues" evidence="35">
    <location>
        <begin position="1995"/>
        <end position="2008"/>
    </location>
</feature>
<feature type="compositionally biased region" description="Low complexity" evidence="35">
    <location>
        <begin position="2574"/>
        <end position="2587"/>
    </location>
</feature>
<evidence type="ECO:0000256" key="6">
    <source>
        <dbReference type="ARBA" id="ARBA00004653"/>
    </source>
</evidence>
<feature type="compositionally biased region" description="Polar residues" evidence="35">
    <location>
        <begin position="3047"/>
        <end position="3056"/>
    </location>
</feature>
<evidence type="ECO:0000256" key="10">
    <source>
        <dbReference type="ARBA" id="ARBA00011881"/>
    </source>
</evidence>
<dbReference type="InterPro" id="IPR007241">
    <property type="entry name" value="Autophagy-rel_prot_9"/>
</dbReference>
<feature type="compositionally biased region" description="Basic residues" evidence="35">
    <location>
        <begin position="2338"/>
        <end position="2347"/>
    </location>
</feature>
<keyword evidence="24 36" id="KW-0472">Membrane</keyword>
<dbReference type="GO" id="GO:0030659">
    <property type="term" value="C:cytoplasmic vesicle membrane"/>
    <property type="evidence" value="ECO:0007669"/>
    <property type="project" value="UniProtKB-SubCell"/>
</dbReference>
<dbReference type="SUPFAM" id="SSF50044">
    <property type="entry name" value="SH3-domain"/>
    <property type="match status" value="3"/>
</dbReference>